<sequence length="455" mass="52936">MEGQRKGIVYQAQHGVAAKRKDGVDRPFPNKPVSHRRPINPGKQDSLDLEDFEKRTMTEQPRGPSFPQKYHSDGIGKNTGSQQTRKDLLIQTSGELQMARAIHAKELMLQEKLWSVEEKIRQKYQRYAAEHEDPKSREQRNNRGQAERVKAQTQCEHFDQHRREPVGRDMMMQEKRQDNVKQLRSMQYQRNDDRLRITLEEERARREKEVAQSQRKSHKGTHQIKVHEQEVSGEFNKSTKGNVKEHTISKRGEEKANAIWGKTGVKDGTVKTKEKEENKTFKADKGWTREKKCREMYVSEDERDMPQMSRQISYHKAATGNLRGAERKLSEGQLLPSVSHASYSSRPEQGELRQEESTDTSLQTFPCSVCNRMFAGERLQKHLQICNKLKQSKRPVFNSYVNRTKGSATEEFWKTHRKSPEVLKKKTSRQNHKTNISNLHEGRLPAGTSQPKWSK</sequence>
<evidence type="ECO:0000256" key="6">
    <source>
        <dbReference type="PROSITE-ProRule" id="PRU01371"/>
    </source>
</evidence>
<evidence type="ECO:0000259" key="8">
    <source>
        <dbReference type="PROSITE" id="PS52027"/>
    </source>
</evidence>
<evidence type="ECO:0000256" key="7">
    <source>
        <dbReference type="SAM" id="MobiDB-lite"/>
    </source>
</evidence>
<dbReference type="PROSITE" id="PS52027">
    <property type="entry name" value="ZF_C2HC_C3H"/>
    <property type="match status" value="1"/>
</dbReference>
<keyword evidence="10" id="KW-1185">Reference proteome</keyword>
<feature type="region of interest" description="Disordered" evidence="7">
    <location>
        <begin position="417"/>
        <end position="455"/>
    </location>
</feature>
<dbReference type="InterPro" id="IPR049899">
    <property type="entry name" value="Znf_C2HC_C3H"/>
</dbReference>
<feature type="compositionally biased region" description="Basic residues" evidence="7">
    <location>
        <begin position="215"/>
        <end position="224"/>
    </location>
</feature>
<accession>A0AAN7XAZ5</accession>
<protein>
    <recommendedName>
        <fullName evidence="8">C2HC/C3H-type domain-containing protein</fullName>
    </recommendedName>
</protein>
<feature type="compositionally biased region" description="Basic and acidic residues" evidence="7">
    <location>
        <begin position="190"/>
        <end position="210"/>
    </location>
</feature>
<feature type="region of interest" description="Disordered" evidence="7">
    <location>
        <begin position="1"/>
        <end position="88"/>
    </location>
</feature>
<keyword evidence="5" id="KW-0175">Coiled coil</keyword>
<evidence type="ECO:0000313" key="10">
    <source>
        <dbReference type="Proteomes" id="UP001346869"/>
    </source>
</evidence>
<evidence type="ECO:0000313" key="9">
    <source>
        <dbReference type="EMBL" id="KAK5857331.1"/>
    </source>
</evidence>
<gene>
    <name evidence="9" type="ORF">PBY51_010583</name>
</gene>
<evidence type="ECO:0000256" key="4">
    <source>
        <dbReference type="ARBA" id="ARBA00022833"/>
    </source>
</evidence>
<dbReference type="AlphaFoldDB" id="A0AAN7XAZ5"/>
<evidence type="ECO:0000256" key="5">
    <source>
        <dbReference type="ARBA" id="ARBA00023054"/>
    </source>
</evidence>
<feature type="compositionally biased region" description="Basic and acidic residues" evidence="7">
    <location>
        <begin position="242"/>
        <end position="256"/>
    </location>
</feature>
<comment type="similarity">
    <text evidence="1">Belongs to the ZC2HC1 family.</text>
</comment>
<evidence type="ECO:0000256" key="2">
    <source>
        <dbReference type="ARBA" id="ARBA00022723"/>
    </source>
</evidence>
<name>A0AAN7XAZ5_ELEMC</name>
<dbReference type="GO" id="GO:0008270">
    <property type="term" value="F:zinc ion binding"/>
    <property type="evidence" value="ECO:0007669"/>
    <property type="project" value="UniProtKB-KW"/>
</dbReference>
<evidence type="ECO:0000256" key="3">
    <source>
        <dbReference type="ARBA" id="ARBA00022771"/>
    </source>
</evidence>
<feature type="region of interest" description="Disordered" evidence="7">
    <location>
        <begin position="126"/>
        <end position="256"/>
    </location>
</feature>
<dbReference type="EMBL" id="JAUZQC010000016">
    <property type="protein sequence ID" value="KAK5857331.1"/>
    <property type="molecule type" value="Genomic_DNA"/>
</dbReference>
<dbReference type="Proteomes" id="UP001346869">
    <property type="component" value="Unassembled WGS sequence"/>
</dbReference>
<organism evidence="9 10">
    <name type="scientific">Eleginops maclovinus</name>
    <name type="common">Patagonian blennie</name>
    <name type="synonym">Eleginus maclovinus</name>
    <dbReference type="NCBI Taxonomy" id="56733"/>
    <lineage>
        <taxon>Eukaryota</taxon>
        <taxon>Metazoa</taxon>
        <taxon>Chordata</taxon>
        <taxon>Craniata</taxon>
        <taxon>Vertebrata</taxon>
        <taxon>Euteleostomi</taxon>
        <taxon>Actinopterygii</taxon>
        <taxon>Neopterygii</taxon>
        <taxon>Teleostei</taxon>
        <taxon>Neoteleostei</taxon>
        <taxon>Acanthomorphata</taxon>
        <taxon>Eupercaria</taxon>
        <taxon>Perciformes</taxon>
        <taxon>Notothenioidei</taxon>
        <taxon>Eleginopidae</taxon>
        <taxon>Eleginops</taxon>
    </lineage>
</organism>
<proteinExistence type="inferred from homology"/>
<reference evidence="9 10" key="1">
    <citation type="journal article" date="2023" name="Genes (Basel)">
        <title>Chromosome-Level Genome Assembly and Circadian Gene Repertoire of the Patagonia Blennie Eleginops maclovinus-The Closest Ancestral Proxy of Antarctic Cryonotothenioids.</title>
        <authorList>
            <person name="Cheng C.C."/>
            <person name="Rivera-Colon A.G."/>
            <person name="Minhas B.F."/>
            <person name="Wilson L."/>
            <person name="Rayamajhi N."/>
            <person name="Vargas-Chacoff L."/>
            <person name="Catchen J.M."/>
        </authorList>
    </citation>
    <scope>NUCLEOTIDE SEQUENCE [LARGE SCALE GENOMIC DNA]</scope>
    <source>
        <strain evidence="9">JMC-PN-2008</strain>
    </source>
</reference>
<feature type="compositionally biased region" description="Basic and acidic residues" evidence="7">
    <location>
        <begin position="128"/>
        <end position="181"/>
    </location>
</feature>
<keyword evidence="2" id="KW-0479">Metal-binding</keyword>
<reference evidence="9 10" key="2">
    <citation type="journal article" date="2023" name="Mol. Biol. Evol.">
        <title>Genomics of Secondarily Temperate Adaptation in the Only Non-Antarctic Icefish.</title>
        <authorList>
            <person name="Rivera-Colon A.G."/>
            <person name="Rayamajhi N."/>
            <person name="Minhas B.F."/>
            <person name="Madrigal G."/>
            <person name="Bilyk K.T."/>
            <person name="Yoon V."/>
            <person name="Hune M."/>
            <person name="Gregory S."/>
            <person name="Cheng C.H.C."/>
            <person name="Catchen J.M."/>
        </authorList>
    </citation>
    <scope>NUCLEOTIDE SEQUENCE [LARGE SCALE GENOMIC DNA]</scope>
    <source>
        <strain evidence="9">JMC-PN-2008</strain>
    </source>
</reference>
<feature type="domain" description="C2HC/C3H-type" evidence="8">
    <location>
        <begin position="363"/>
        <end position="392"/>
    </location>
</feature>
<dbReference type="PANTHER" id="PTHR14649:SF1">
    <property type="entry name" value="ZINC FINGER C2HC DOMAIN-CONTAINING PROTEIN 1C"/>
    <property type="match status" value="1"/>
</dbReference>
<feature type="region of interest" description="Disordered" evidence="7">
    <location>
        <begin position="329"/>
        <end position="359"/>
    </location>
</feature>
<evidence type="ECO:0000256" key="1">
    <source>
        <dbReference type="ARBA" id="ARBA00010843"/>
    </source>
</evidence>
<dbReference type="InterPro" id="IPR026104">
    <property type="entry name" value="ZNF_C2HC_dom_1C"/>
</dbReference>
<keyword evidence="3 6" id="KW-0863">Zinc-finger</keyword>
<dbReference type="Gene3D" id="3.30.160.60">
    <property type="entry name" value="Classic Zinc Finger"/>
    <property type="match status" value="1"/>
</dbReference>
<comment type="caution">
    <text evidence="9">The sequence shown here is derived from an EMBL/GenBank/DDBJ whole genome shotgun (WGS) entry which is preliminary data.</text>
</comment>
<dbReference type="Pfam" id="PF13913">
    <property type="entry name" value="zf-C2HC_2"/>
    <property type="match status" value="1"/>
</dbReference>
<keyword evidence="4" id="KW-0862">Zinc</keyword>
<dbReference type="PANTHER" id="PTHR14649">
    <property type="entry name" value="ZINC FINGER C2HC DOMAIN-CONTAINING PROTEIN 1C"/>
    <property type="match status" value="1"/>
</dbReference>